<dbReference type="PANTHER" id="PTHR31681">
    <property type="entry name" value="C2H2-LIKE ZINC FINGER PROTEIN"/>
    <property type="match status" value="1"/>
</dbReference>
<protein>
    <submittedName>
        <fullName evidence="1">Uncharacterized protein</fullName>
    </submittedName>
</protein>
<dbReference type="Proteomes" id="UP000298030">
    <property type="component" value="Unassembled WGS sequence"/>
</dbReference>
<proteinExistence type="predicted"/>
<dbReference type="AlphaFoldDB" id="A0A4Y7T940"/>
<accession>A0A4Y7T940</accession>
<evidence type="ECO:0000313" key="2">
    <source>
        <dbReference type="Proteomes" id="UP000298030"/>
    </source>
</evidence>
<evidence type="ECO:0000313" key="1">
    <source>
        <dbReference type="EMBL" id="TEB30474.1"/>
    </source>
</evidence>
<sequence>MGGYQVASSGTSSTQPRMVLCVVCKSGWSHHGYVTCGLTCAEKLCKDGGDPKMCTYCHRKPKHQGHEQCGMTCASMAKVACLLCKSRPKNGKKYHLCGKMCKRVAMKSTPMILEAPKGHKTYEMAEQKFQKAWHQSAGPVPPIKKIYKIIENDGFLKPYAAYKQKAGNEHFRYHGTKRQCQLGVATTQLCTSTTCSVCSILKSSFKVSMSTAGTFGRGVYSSSASNMAFAFCGGAAGSMLVTKVVLGKSQTVTAPLQACPAGFDSVVYDKDGPHNETIVYTDDAIRPVFLIMF</sequence>
<comment type="caution">
    <text evidence="1">The sequence shown here is derived from an EMBL/GenBank/DDBJ whole genome shotgun (WGS) entry which is preliminary data.</text>
</comment>
<gene>
    <name evidence="1" type="ORF">FA13DRAFT_1689074</name>
</gene>
<dbReference type="PANTHER" id="PTHR31681:SF3">
    <property type="entry name" value="OS04G0690100 PROTEIN"/>
    <property type="match status" value="1"/>
</dbReference>
<reference evidence="1 2" key="1">
    <citation type="journal article" date="2019" name="Nat. Ecol. Evol.">
        <title>Megaphylogeny resolves global patterns of mushroom evolution.</title>
        <authorList>
            <person name="Varga T."/>
            <person name="Krizsan K."/>
            <person name="Foldi C."/>
            <person name="Dima B."/>
            <person name="Sanchez-Garcia M."/>
            <person name="Sanchez-Ramirez S."/>
            <person name="Szollosi G.J."/>
            <person name="Szarkandi J.G."/>
            <person name="Papp V."/>
            <person name="Albert L."/>
            <person name="Andreopoulos W."/>
            <person name="Angelini C."/>
            <person name="Antonin V."/>
            <person name="Barry K.W."/>
            <person name="Bougher N.L."/>
            <person name="Buchanan P."/>
            <person name="Buyck B."/>
            <person name="Bense V."/>
            <person name="Catcheside P."/>
            <person name="Chovatia M."/>
            <person name="Cooper J."/>
            <person name="Damon W."/>
            <person name="Desjardin D."/>
            <person name="Finy P."/>
            <person name="Geml J."/>
            <person name="Haridas S."/>
            <person name="Hughes K."/>
            <person name="Justo A."/>
            <person name="Karasinski D."/>
            <person name="Kautmanova I."/>
            <person name="Kiss B."/>
            <person name="Kocsube S."/>
            <person name="Kotiranta H."/>
            <person name="LaButti K.M."/>
            <person name="Lechner B.E."/>
            <person name="Liimatainen K."/>
            <person name="Lipzen A."/>
            <person name="Lukacs Z."/>
            <person name="Mihaltcheva S."/>
            <person name="Morgado L.N."/>
            <person name="Niskanen T."/>
            <person name="Noordeloos M.E."/>
            <person name="Ohm R.A."/>
            <person name="Ortiz-Santana B."/>
            <person name="Ovrebo C."/>
            <person name="Racz N."/>
            <person name="Riley R."/>
            <person name="Savchenko A."/>
            <person name="Shiryaev A."/>
            <person name="Soop K."/>
            <person name="Spirin V."/>
            <person name="Szebenyi C."/>
            <person name="Tomsovsky M."/>
            <person name="Tulloss R.E."/>
            <person name="Uehling J."/>
            <person name="Grigoriev I.V."/>
            <person name="Vagvolgyi C."/>
            <person name="Papp T."/>
            <person name="Martin F.M."/>
            <person name="Miettinen O."/>
            <person name="Hibbett D.S."/>
            <person name="Nagy L.G."/>
        </authorList>
    </citation>
    <scope>NUCLEOTIDE SEQUENCE [LARGE SCALE GENOMIC DNA]</scope>
    <source>
        <strain evidence="1 2">FP101781</strain>
    </source>
</reference>
<name>A0A4Y7T940_COPMI</name>
<dbReference type="EMBL" id="QPFP01000023">
    <property type="protein sequence ID" value="TEB30474.1"/>
    <property type="molecule type" value="Genomic_DNA"/>
</dbReference>
<dbReference type="OrthoDB" id="9514740at2759"/>
<organism evidence="1 2">
    <name type="scientific">Coprinellus micaceus</name>
    <name type="common">Glistening ink-cap mushroom</name>
    <name type="synonym">Coprinus micaceus</name>
    <dbReference type="NCBI Taxonomy" id="71717"/>
    <lineage>
        <taxon>Eukaryota</taxon>
        <taxon>Fungi</taxon>
        <taxon>Dikarya</taxon>
        <taxon>Basidiomycota</taxon>
        <taxon>Agaricomycotina</taxon>
        <taxon>Agaricomycetes</taxon>
        <taxon>Agaricomycetidae</taxon>
        <taxon>Agaricales</taxon>
        <taxon>Agaricineae</taxon>
        <taxon>Psathyrellaceae</taxon>
        <taxon>Coprinellus</taxon>
    </lineage>
</organism>
<dbReference type="Gene3D" id="3.90.228.10">
    <property type="match status" value="1"/>
</dbReference>
<keyword evidence="2" id="KW-1185">Reference proteome</keyword>
<dbReference type="SUPFAM" id="SSF56399">
    <property type="entry name" value="ADP-ribosylation"/>
    <property type="match status" value="1"/>
</dbReference>